<name>A0A4Y9ZY61_9AGAM</name>
<dbReference type="InterPro" id="IPR036259">
    <property type="entry name" value="MFS_trans_sf"/>
</dbReference>
<evidence type="ECO:0000313" key="7">
    <source>
        <dbReference type="EMBL" id="TFY78368.1"/>
    </source>
</evidence>
<evidence type="ECO:0000256" key="1">
    <source>
        <dbReference type="ARBA" id="ARBA00004141"/>
    </source>
</evidence>
<feature type="transmembrane region" description="Helical" evidence="6">
    <location>
        <begin position="86"/>
        <end position="105"/>
    </location>
</feature>
<keyword evidence="3 6" id="KW-1133">Transmembrane helix</keyword>
<evidence type="ECO:0000256" key="4">
    <source>
        <dbReference type="ARBA" id="ARBA00023136"/>
    </source>
</evidence>
<dbReference type="InterPro" id="IPR011701">
    <property type="entry name" value="MFS"/>
</dbReference>
<dbReference type="AlphaFoldDB" id="A0A4Y9ZY61"/>
<gene>
    <name evidence="7" type="ORF">EWM64_g5644</name>
</gene>
<evidence type="ECO:0000256" key="3">
    <source>
        <dbReference type="ARBA" id="ARBA00022989"/>
    </source>
</evidence>
<feature type="transmembrane region" description="Helical" evidence="6">
    <location>
        <begin position="30"/>
        <end position="51"/>
    </location>
</feature>
<evidence type="ECO:0000256" key="5">
    <source>
        <dbReference type="SAM" id="MobiDB-lite"/>
    </source>
</evidence>
<proteinExistence type="predicted"/>
<dbReference type="EMBL" id="SFCI01000694">
    <property type="protein sequence ID" value="TFY78368.1"/>
    <property type="molecule type" value="Genomic_DNA"/>
</dbReference>
<dbReference type="OrthoDB" id="2015447at2759"/>
<evidence type="ECO:0000313" key="8">
    <source>
        <dbReference type="Proteomes" id="UP000298061"/>
    </source>
</evidence>
<feature type="region of interest" description="Disordered" evidence="5">
    <location>
        <begin position="214"/>
        <end position="233"/>
    </location>
</feature>
<keyword evidence="2 6" id="KW-0812">Transmembrane</keyword>
<dbReference type="InterPro" id="IPR051068">
    <property type="entry name" value="MFS_Domain-Containing_Protein"/>
</dbReference>
<feature type="transmembrane region" description="Helical" evidence="6">
    <location>
        <begin position="344"/>
        <end position="369"/>
    </location>
</feature>
<feature type="transmembrane region" description="Helical" evidence="6">
    <location>
        <begin position="159"/>
        <end position="177"/>
    </location>
</feature>
<feature type="transmembrane region" description="Helical" evidence="6">
    <location>
        <begin position="390"/>
        <end position="410"/>
    </location>
</feature>
<evidence type="ECO:0008006" key="9">
    <source>
        <dbReference type="Google" id="ProtNLM"/>
    </source>
</evidence>
<protein>
    <recommendedName>
        <fullName evidence="9">Major facilitator superfamily (MFS) profile domain-containing protein</fullName>
    </recommendedName>
</protein>
<organism evidence="7 8">
    <name type="scientific">Hericium alpestre</name>
    <dbReference type="NCBI Taxonomy" id="135208"/>
    <lineage>
        <taxon>Eukaryota</taxon>
        <taxon>Fungi</taxon>
        <taxon>Dikarya</taxon>
        <taxon>Basidiomycota</taxon>
        <taxon>Agaricomycotina</taxon>
        <taxon>Agaricomycetes</taxon>
        <taxon>Russulales</taxon>
        <taxon>Hericiaceae</taxon>
        <taxon>Hericium</taxon>
    </lineage>
</organism>
<feature type="transmembrane region" description="Helical" evidence="6">
    <location>
        <begin position="63"/>
        <end position="80"/>
    </location>
</feature>
<evidence type="ECO:0000256" key="2">
    <source>
        <dbReference type="ARBA" id="ARBA00022692"/>
    </source>
</evidence>
<comment type="subcellular location">
    <subcellularLocation>
        <location evidence="1">Membrane</location>
        <topology evidence="1">Multi-pass membrane protein</topology>
    </subcellularLocation>
</comment>
<dbReference type="GO" id="GO:0016020">
    <property type="term" value="C:membrane"/>
    <property type="evidence" value="ECO:0007669"/>
    <property type="project" value="UniProtKB-SubCell"/>
</dbReference>
<feature type="transmembrane region" description="Helical" evidence="6">
    <location>
        <begin position="281"/>
        <end position="305"/>
    </location>
</feature>
<dbReference type="PANTHER" id="PTHR23510:SF64">
    <property type="entry name" value="INNER MEMBRANE TRANSPORT PROTEIN YAJR"/>
    <property type="match status" value="1"/>
</dbReference>
<feature type="transmembrane region" description="Helical" evidence="6">
    <location>
        <begin position="125"/>
        <end position="147"/>
    </location>
</feature>
<reference evidence="7 8" key="1">
    <citation type="submission" date="2019-02" db="EMBL/GenBank/DDBJ databases">
        <title>Genome sequencing of the rare red list fungi Hericium alpestre (H. flagellum).</title>
        <authorList>
            <person name="Buettner E."/>
            <person name="Kellner H."/>
        </authorList>
    </citation>
    <scope>NUCLEOTIDE SEQUENCE [LARGE SCALE GENOMIC DNA]</scope>
    <source>
        <strain evidence="7 8">DSM 108284</strain>
    </source>
</reference>
<dbReference type="PANTHER" id="PTHR23510">
    <property type="entry name" value="INNER MEMBRANE TRANSPORT PROTEIN YAJR"/>
    <property type="match status" value="1"/>
</dbReference>
<feature type="transmembrane region" description="Helical" evidence="6">
    <location>
        <begin position="249"/>
        <end position="269"/>
    </location>
</feature>
<dbReference type="Proteomes" id="UP000298061">
    <property type="component" value="Unassembled WGS sequence"/>
</dbReference>
<dbReference type="GO" id="GO:0022857">
    <property type="term" value="F:transmembrane transporter activity"/>
    <property type="evidence" value="ECO:0007669"/>
    <property type="project" value="InterPro"/>
</dbReference>
<evidence type="ECO:0000256" key="6">
    <source>
        <dbReference type="SAM" id="Phobius"/>
    </source>
</evidence>
<dbReference type="SUPFAM" id="SSF103473">
    <property type="entry name" value="MFS general substrate transporter"/>
    <property type="match status" value="1"/>
</dbReference>
<dbReference type="Gene3D" id="1.20.1250.20">
    <property type="entry name" value="MFS general substrate transporter like domains"/>
    <property type="match status" value="1"/>
</dbReference>
<sequence>MIGLNALSQISFFIIVSSSSKYAEYLGGTAAFSGLVIGIPVVFAGIALVPLMKLDQGAYSRPLHFACATAILGHIFYGLAYRAHFLYLILIGRIVIGFAFTNFMYSKRFCSDPRLVGIRRRTTLAGWLVVGQGIGFSVGPFVGGLLYKVGFANEVFNGYTGPGWVMAVLWLLFWIVFPQVFEDVPRNRPQVSQSPESPIELNTVPFPQATYVSSEGAATPNAPSGAPSAVSSTVRLTEEDEERITPRQWGVMATMCWFAMTCFFVLGAWEANIPVYAAHAFGWSPFAAGNFIALGGVATFPLLFFNVLFARRTQDRYILVLGCTAGVAGLLVMLAILAADRVTFGSFFACWFLTAFGFNVTSTVTMSLLSKRLPGSWNGRRVLQSSTATSRGESALGILGVGLVLTTVLWRDLKAKTG</sequence>
<feature type="transmembrane region" description="Helical" evidence="6">
    <location>
        <begin position="317"/>
        <end position="338"/>
    </location>
</feature>
<dbReference type="Pfam" id="PF07690">
    <property type="entry name" value="MFS_1"/>
    <property type="match status" value="1"/>
</dbReference>
<accession>A0A4Y9ZY61</accession>
<dbReference type="STRING" id="135208.A0A4Y9ZY61"/>
<comment type="caution">
    <text evidence="7">The sequence shown here is derived from an EMBL/GenBank/DDBJ whole genome shotgun (WGS) entry which is preliminary data.</text>
</comment>
<keyword evidence="8" id="KW-1185">Reference proteome</keyword>
<keyword evidence="4 6" id="KW-0472">Membrane</keyword>